<evidence type="ECO:0000313" key="8">
    <source>
        <dbReference type="Proteomes" id="UP000653305"/>
    </source>
</evidence>
<gene>
    <name evidence="7" type="ORF">PHJA_002203100</name>
</gene>
<keyword evidence="3" id="KW-0285">Flavoprotein</keyword>
<dbReference type="InterPro" id="IPR013785">
    <property type="entry name" value="Aldolase_TIM"/>
</dbReference>
<protein>
    <submittedName>
        <fullName evidence="7">12-oxophytodienoate reductase 2</fullName>
    </submittedName>
</protein>
<evidence type="ECO:0000256" key="2">
    <source>
        <dbReference type="ARBA" id="ARBA00005979"/>
    </source>
</evidence>
<comment type="similarity">
    <text evidence="2">Belongs to the NADH:flavin oxidoreductase/NADH oxidase family.</text>
</comment>
<dbReference type="InterPro" id="IPR001155">
    <property type="entry name" value="OxRdtase_FMN_N"/>
</dbReference>
<dbReference type="AlphaFoldDB" id="A0A830D2J1"/>
<keyword evidence="5" id="KW-0521">NADP</keyword>
<comment type="cofactor">
    <cofactor evidence="1">
        <name>FMN</name>
        <dbReference type="ChEBI" id="CHEBI:58210"/>
    </cofactor>
</comment>
<dbReference type="SUPFAM" id="SSF51395">
    <property type="entry name" value="FMN-linked oxidoreductases"/>
    <property type="match status" value="1"/>
</dbReference>
<dbReference type="InterPro" id="IPR045247">
    <property type="entry name" value="Oye-like"/>
</dbReference>
<feature type="domain" description="NADH:flavin oxidoreductase/NADH oxidase N-terminal" evidence="6">
    <location>
        <begin position="72"/>
        <end position="131"/>
    </location>
</feature>
<dbReference type="EMBL" id="BMAC01000636">
    <property type="protein sequence ID" value="GFQ00592.1"/>
    <property type="molecule type" value="Genomic_DNA"/>
</dbReference>
<evidence type="ECO:0000256" key="3">
    <source>
        <dbReference type="ARBA" id="ARBA00022630"/>
    </source>
</evidence>
<accession>A0A830D2J1</accession>
<dbReference type="PANTHER" id="PTHR22893">
    <property type="entry name" value="NADH OXIDOREDUCTASE-RELATED"/>
    <property type="match status" value="1"/>
</dbReference>
<sequence length="133" mass="15313">FLLFFFPFPFFSFFYLVLKIPSLLIYPPYLSSSQNLIMACIFHSFQSTVIVCRNIETKKDDEAQVKQHNIPLLTPYKMGKFQLSHRVVLAPLTRQRSYNNIPQPHAILYYSQRASKGGFLLSEATDISESAQG</sequence>
<keyword evidence="8" id="KW-1185">Reference proteome</keyword>
<organism evidence="7 8">
    <name type="scientific">Phtheirospermum japonicum</name>
    <dbReference type="NCBI Taxonomy" id="374723"/>
    <lineage>
        <taxon>Eukaryota</taxon>
        <taxon>Viridiplantae</taxon>
        <taxon>Streptophyta</taxon>
        <taxon>Embryophyta</taxon>
        <taxon>Tracheophyta</taxon>
        <taxon>Spermatophyta</taxon>
        <taxon>Magnoliopsida</taxon>
        <taxon>eudicotyledons</taxon>
        <taxon>Gunneridae</taxon>
        <taxon>Pentapetalae</taxon>
        <taxon>asterids</taxon>
        <taxon>lamiids</taxon>
        <taxon>Lamiales</taxon>
        <taxon>Orobanchaceae</taxon>
        <taxon>Orobanchaceae incertae sedis</taxon>
        <taxon>Phtheirospermum</taxon>
    </lineage>
</organism>
<dbReference type="GO" id="GO:0016491">
    <property type="term" value="F:oxidoreductase activity"/>
    <property type="evidence" value="ECO:0007669"/>
    <property type="project" value="InterPro"/>
</dbReference>
<keyword evidence="4" id="KW-0288">FMN</keyword>
<dbReference type="GO" id="GO:0010181">
    <property type="term" value="F:FMN binding"/>
    <property type="evidence" value="ECO:0007669"/>
    <property type="project" value="InterPro"/>
</dbReference>
<evidence type="ECO:0000313" key="7">
    <source>
        <dbReference type="EMBL" id="GFQ00592.1"/>
    </source>
</evidence>
<dbReference type="Gene3D" id="3.20.20.70">
    <property type="entry name" value="Aldolase class I"/>
    <property type="match status" value="1"/>
</dbReference>
<evidence type="ECO:0000259" key="6">
    <source>
        <dbReference type="Pfam" id="PF00724"/>
    </source>
</evidence>
<dbReference type="PANTHER" id="PTHR22893:SF91">
    <property type="entry name" value="NADPH DEHYDROGENASE 2-RELATED"/>
    <property type="match status" value="1"/>
</dbReference>
<reference evidence="7" key="1">
    <citation type="submission" date="2020-07" db="EMBL/GenBank/DDBJ databases">
        <title>Ethylene signaling mediates host invasion by parasitic plants.</title>
        <authorList>
            <person name="Yoshida S."/>
        </authorList>
    </citation>
    <scope>NUCLEOTIDE SEQUENCE</scope>
    <source>
        <strain evidence="7">Okayama</strain>
    </source>
</reference>
<feature type="non-terminal residue" evidence="7">
    <location>
        <position position="1"/>
    </location>
</feature>
<name>A0A830D2J1_9LAMI</name>
<dbReference type="Pfam" id="PF00724">
    <property type="entry name" value="Oxidored_FMN"/>
    <property type="match status" value="1"/>
</dbReference>
<proteinExistence type="inferred from homology"/>
<dbReference type="OrthoDB" id="1663137at2759"/>
<evidence type="ECO:0000256" key="1">
    <source>
        <dbReference type="ARBA" id="ARBA00001917"/>
    </source>
</evidence>
<evidence type="ECO:0000256" key="4">
    <source>
        <dbReference type="ARBA" id="ARBA00022643"/>
    </source>
</evidence>
<dbReference type="Proteomes" id="UP000653305">
    <property type="component" value="Unassembled WGS sequence"/>
</dbReference>
<comment type="caution">
    <text evidence="7">The sequence shown here is derived from an EMBL/GenBank/DDBJ whole genome shotgun (WGS) entry which is preliminary data.</text>
</comment>
<evidence type="ECO:0000256" key="5">
    <source>
        <dbReference type="ARBA" id="ARBA00022857"/>
    </source>
</evidence>